<reference evidence="2 3" key="1">
    <citation type="journal article" date="2019" name="Sci. Rep.">
        <title>Orb-weaving spider Araneus ventricosus genome elucidates the spidroin gene catalogue.</title>
        <authorList>
            <person name="Kono N."/>
            <person name="Nakamura H."/>
            <person name="Ohtoshi R."/>
            <person name="Moran D.A.P."/>
            <person name="Shinohara A."/>
            <person name="Yoshida Y."/>
            <person name="Fujiwara M."/>
            <person name="Mori M."/>
            <person name="Tomita M."/>
            <person name="Arakawa K."/>
        </authorList>
    </citation>
    <scope>NUCLEOTIDE SEQUENCE [LARGE SCALE GENOMIC DNA]</scope>
</reference>
<evidence type="ECO:0000313" key="3">
    <source>
        <dbReference type="Proteomes" id="UP000499080"/>
    </source>
</evidence>
<evidence type="ECO:0000313" key="2">
    <source>
        <dbReference type="EMBL" id="GBM91165.1"/>
    </source>
</evidence>
<dbReference type="EMBL" id="BGPR01003679">
    <property type="protein sequence ID" value="GBM91165.1"/>
    <property type="molecule type" value="Genomic_DNA"/>
</dbReference>
<organism evidence="2 3">
    <name type="scientific">Araneus ventricosus</name>
    <name type="common">Orbweaver spider</name>
    <name type="synonym">Epeira ventricosa</name>
    <dbReference type="NCBI Taxonomy" id="182803"/>
    <lineage>
        <taxon>Eukaryota</taxon>
        <taxon>Metazoa</taxon>
        <taxon>Ecdysozoa</taxon>
        <taxon>Arthropoda</taxon>
        <taxon>Chelicerata</taxon>
        <taxon>Arachnida</taxon>
        <taxon>Araneae</taxon>
        <taxon>Araneomorphae</taxon>
        <taxon>Entelegynae</taxon>
        <taxon>Araneoidea</taxon>
        <taxon>Araneidae</taxon>
        <taxon>Araneus</taxon>
    </lineage>
</organism>
<accession>A0A4Y2JMV8</accession>
<protein>
    <submittedName>
        <fullName evidence="2">Uncharacterized protein</fullName>
    </submittedName>
</protein>
<feature type="compositionally biased region" description="Low complexity" evidence="1">
    <location>
        <begin position="7"/>
        <end position="17"/>
    </location>
</feature>
<gene>
    <name evidence="2" type="ORF">AVEN_130006_1</name>
</gene>
<evidence type="ECO:0000256" key="1">
    <source>
        <dbReference type="SAM" id="MobiDB-lite"/>
    </source>
</evidence>
<proteinExistence type="predicted"/>
<keyword evidence="3" id="KW-1185">Reference proteome</keyword>
<comment type="caution">
    <text evidence="2">The sequence shown here is derived from an EMBL/GenBank/DDBJ whole genome shotgun (WGS) entry which is preliminary data.</text>
</comment>
<dbReference type="AlphaFoldDB" id="A0A4Y2JMV8"/>
<dbReference type="Proteomes" id="UP000499080">
    <property type="component" value="Unassembled WGS sequence"/>
</dbReference>
<sequence>MISLFLSPPTSVSQSSSRFLYETKGDRSGDVTSAGRSIGINQLEYASKDRPPSCRSNWDQMNDSRHYVNIGTEGRIPIDITGLGTTPPAEGTPVIGLEALKPPHLIISSREARTRLRIWWLLIHALVMTSGGG</sequence>
<feature type="region of interest" description="Disordered" evidence="1">
    <location>
        <begin position="1"/>
        <end position="34"/>
    </location>
</feature>
<name>A0A4Y2JMV8_ARAVE</name>